<evidence type="ECO:0000313" key="9">
    <source>
        <dbReference type="Proteomes" id="UP000295182"/>
    </source>
</evidence>
<proteinExistence type="inferred from homology"/>
<keyword evidence="4" id="KW-0238">DNA-binding</keyword>
<organism evidence="8 9">
    <name type="scientific">Simplicispira metamorpha</name>
    <dbReference type="NCBI Taxonomy" id="80881"/>
    <lineage>
        <taxon>Bacteria</taxon>
        <taxon>Pseudomonadati</taxon>
        <taxon>Pseudomonadota</taxon>
        <taxon>Betaproteobacteria</taxon>
        <taxon>Burkholderiales</taxon>
        <taxon>Comamonadaceae</taxon>
        <taxon>Simplicispira</taxon>
    </lineage>
</organism>
<feature type="domain" description="Probable transposase IS891/IS1136/IS1341" evidence="6">
    <location>
        <begin position="166"/>
        <end position="266"/>
    </location>
</feature>
<comment type="similarity">
    <text evidence="1">In the C-terminal section; belongs to the transposase 35 family.</text>
</comment>
<keyword evidence="9" id="KW-1185">Reference proteome</keyword>
<dbReference type="NCBIfam" id="NF040570">
    <property type="entry name" value="guided_TnpB"/>
    <property type="match status" value="1"/>
</dbReference>
<accession>A0A4R2N903</accession>
<evidence type="ECO:0000259" key="7">
    <source>
        <dbReference type="Pfam" id="PF07282"/>
    </source>
</evidence>
<dbReference type="GO" id="GO:0032196">
    <property type="term" value="P:transposition"/>
    <property type="evidence" value="ECO:0007669"/>
    <property type="project" value="UniProtKB-KW"/>
</dbReference>
<evidence type="ECO:0000259" key="6">
    <source>
        <dbReference type="Pfam" id="PF01385"/>
    </source>
</evidence>
<dbReference type="PANTHER" id="PTHR30405">
    <property type="entry name" value="TRANSPOSASE"/>
    <property type="match status" value="1"/>
</dbReference>
<dbReference type="GO" id="GO:0006310">
    <property type="term" value="P:DNA recombination"/>
    <property type="evidence" value="ECO:0007669"/>
    <property type="project" value="UniProtKB-KW"/>
</dbReference>
<evidence type="ECO:0000256" key="1">
    <source>
        <dbReference type="ARBA" id="ARBA00008761"/>
    </source>
</evidence>
<comment type="similarity">
    <text evidence="2">In the N-terminal section; belongs to the transposase 2 family.</text>
</comment>
<dbReference type="InterPro" id="IPR010095">
    <property type="entry name" value="Cas12f1-like_TNB"/>
</dbReference>
<sequence length="364" mass="40151">MIFTVSTTTKTLQLRLKDKHARVLRQMAREVNQVWNHINAISAKAARPFHGKPQYLSGYDLQKFTAGFSQCEGVSVGSGTVQVVCTEYATRRKQFKKTRLNWRVSNPQSAKYSLGWIPFKGGHAKYKAGQIHFAGQKLSLWDSYGLADYELRAGSFSEDSRGRWYFNVAVEVQRKPSPGTAAVGIDLGLKECATASTGDKIEGRWYRSHEQALGIAQRANKKKRVRAIHAKIKNQRKDALHQFSSKLVQENAAIFVGDVASGQLVKTKMAKSTLDAGWSMLKTMLEYKSHQAGVVFEVVNESYTTQTCSCCGAIPASSPKGRAGLGIREWVCSDCGAAHDRDVNAAKNILAAGHRRLAEGVPVL</sequence>
<dbReference type="OrthoDB" id="5560528at2"/>
<comment type="caution">
    <text evidence="8">The sequence shown here is derived from an EMBL/GenBank/DDBJ whole genome shotgun (WGS) entry which is preliminary data.</text>
</comment>
<evidence type="ECO:0000256" key="3">
    <source>
        <dbReference type="ARBA" id="ARBA00022578"/>
    </source>
</evidence>
<dbReference type="EMBL" id="SLXH01000012">
    <property type="protein sequence ID" value="TCP17459.1"/>
    <property type="molecule type" value="Genomic_DNA"/>
</dbReference>
<evidence type="ECO:0000313" key="8">
    <source>
        <dbReference type="EMBL" id="TCP17459.1"/>
    </source>
</evidence>
<dbReference type="InterPro" id="IPR001959">
    <property type="entry name" value="Transposase"/>
</dbReference>
<dbReference type="PANTHER" id="PTHR30405:SF25">
    <property type="entry name" value="RNA-GUIDED DNA ENDONUCLEASE INSQ-RELATED"/>
    <property type="match status" value="1"/>
</dbReference>
<feature type="domain" description="Cas12f1-like TNB" evidence="7">
    <location>
        <begin position="278"/>
        <end position="349"/>
    </location>
</feature>
<keyword evidence="3" id="KW-0815">Transposition</keyword>
<dbReference type="AlphaFoldDB" id="A0A4R2N903"/>
<reference evidence="8 9" key="1">
    <citation type="submission" date="2019-03" db="EMBL/GenBank/DDBJ databases">
        <title>Genomic Encyclopedia of Type Strains, Phase IV (KMG-IV): sequencing the most valuable type-strain genomes for metagenomic binning, comparative biology and taxonomic classification.</title>
        <authorList>
            <person name="Goeker M."/>
        </authorList>
    </citation>
    <scope>NUCLEOTIDE SEQUENCE [LARGE SCALE GENOMIC DNA]</scope>
    <source>
        <strain evidence="8 9">DSM 1837</strain>
    </source>
</reference>
<gene>
    <name evidence="8" type="ORF">EV674_11215</name>
</gene>
<dbReference type="InterPro" id="IPR051399">
    <property type="entry name" value="RNA-guided_DNA_endo/Transpos"/>
</dbReference>
<keyword evidence="5" id="KW-0233">DNA recombination</keyword>
<dbReference type="Proteomes" id="UP000295182">
    <property type="component" value="Unassembled WGS sequence"/>
</dbReference>
<dbReference type="Pfam" id="PF01385">
    <property type="entry name" value="OrfB_IS605"/>
    <property type="match status" value="1"/>
</dbReference>
<evidence type="ECO:0000256" key="2">
    <source>
        <dbReference type="ARBA" id="ARBA00011044"/>
    </source>
</evidence>
<evidence type="ECO:0000256" key="4">
    <source>
        <dbReference type="ARBA" id="ARBA00023125"/>
    </source>
</evidence>
<evidence type="ECO:0000256" key="5">
    <source>
        <dbReference type="ARBA" id="ARBA00023172"/>
    </source>
</evidence>
<name>A0A4R2N903_9BURK</name>
<dbReference type="Pfam" id="PF07282">
    <property type="entry name" value="Cas12f1-like_TNB"/>
    <property type="match status" value="1"/>
</dbReference>
<dbReference type="GO" id="GO:0003677">
    <property type="term" value="F:DNA binding"/>
    <property type="evidence" value="ECO:0007669"/>
    <property type="project" value="UniProtKB-KW"/>
</dbReference>
<dbReference type="RefSeq" id="WP_119013033.1">
    <property type="nucleotide sequence ID" value="NZ_QXNC01000012.1"/>
</dbReference>
<protein>
    <submittedName>
        <fullName evidence="8">IS605 OrfB family transposase</fullName>
    </submittedName>
</protein>
<dbReference type="NCBIfam" id="TIGR01766">
    <property type="entry name" value="IS200/IS605 family accessory protein TnpB-like domain"/>
    <property type="match status" value="1"/>
</dbReference>